<dbReference type="Pfam" id="PF00005">
    <property type="entry name" value="ABC_tran"/>
    <property type="match status" value="1"/>
</dbReference>
<dbReference type="Proteomes" id="UP000577697">
    <property type="component" value="Unassembled WGS sequence"/>
</dbReference>
<keyword evidence="7" id="KW-1003">Cell membrane</keyword>
<dbReference type="InterPro" id="IPR003439">
    <property type="entry name" value="ABC_transporter-like_ATP-bd"/>
</dbReference>
<evidence type="ECO:0000256" key="3">
    <source>
        <dbReference type="ARBA" id="ARBA00022741"/>
    </source>
</evidence>
<evidence type="ECO:0000313" key="10">
    <source>
        <dbReference type="EMBL" id="MBB3704270.1"/>
    </source>
</evidence>
<geneLocation type="plasmid" evidence="9 11">
    <name>pAA01</name>
</geneLocation>
<evidence type="ECO:0000313" key="11">
    <source>
        <dbReference type="Proteomes" id="UP000075755"/>
    </source>
</evidence>
<dbReference type="AlphaFoldDB" id="A0AAC8YU68"/>
<keyword evidence="7" id="KW-0472">Membrane</keyword>
<evidence type="ECO:0000256" key="1">
    <source>
        <dbReference type="ARBA" id="ARBA00005417"/>
    </source>
</evidence>
<keyword evidence="2 7" id="KW-0813">Transport</keyword>
<evidence type="ECO:0000259" key="8">
    <source>
        <dbReference type="PROSITE" id="PS50893"/>
    </source>
</evidence>
<dbReference type="InterPro" id="IPR003593">
    <property type="entry name" value="AAA+_ATPase"/>
</dbReference>
<keyword evidence="3 7" id="KW-0547">Nucleotide-binding</keyword>
<organism evidence="9 11">
    <name type="scientific">Aminobacter aminovorans</name>
    <name type="common">Chelatobacter heintzii</name>
    <dbReference type="NCBI Taxonomy" id="83263"/>
    <lineage>
        <taxon>Bacteria</taxon>
        <taxon>Pseudomonadati</taxon>
        <taxon>Pseudomonadota</taxon>
        <taxon>Alphaproteobacteria</taxon>
        <taxon>Hyphomicrobiales</taxon>
        <taxon>Phyllobacteriaceae</taxon>
        <taxon>Aminobacter</taxon>
    </lineage>
</organism>
<dbReference type="EC" id="7.6.2.9" evidence="7"/>
<dbReference type="RefSeq" id="WP_067967283.1">
    <property type="nucleotide sequence ID" value="NZ_JACICB010000002.1"/>
</dbReference>
<dbReference type="KEGG" id="aak:AA2016_5551"/>
<dbReference type="EMBL" id="CP015006">
    <property type="protein sequence ID" value="AMS44456.1"/>
    <property type="molecule type" value="Genomic_DNA"/>
</dbReference>
<comment type="subunit">
    <text evidence="7">The complex is probably composed of two ATP-binding proteins, two transmembrane proteins and a solute-binding protein.</text>
</comment>
<name>A0AAC8YU68_AMIAI</name>
<evidence type="ECO:0000256" key="4">
    <source>
        <dbReference type="ARBA" id="ARBA00022840"/>
    </source>
</evidence>
<dbReference type="PROSITE" id="PS50893">
    <property type="entry name" value="ABC_TRANSPORTER_2"/>
    <property type="match status" value="1"/>
</dbReference>
<keyword evidence="9" id="KW-0614">Plasmid</keyword>
<keyword evidence="7" id="KW-0997">Cell inner membrane</keyword>
<evidence type="ECO:0000256" key="6">
    <source>
        <dbReference type="ARBA" id="ARBA00061968"/>
    </source>
</evidence>
<feature type="domain" description="ABC transporter" evidence="8">
    <location>
        <begin position="8"/>
        <end position="268"/>
    </location>
</feature>
<dbReference type="PROSITE" id="PS00211">
    <property type="entry name" value="ABC_TRANSPORTER_1"/>
    <property type="match status" value="1"/>
</dbReference>
<dbReference type="GO" id="GO:0031460">
    <property type="term" value="P:glycine betaine transport"/>
    <property type="evidence" value="ECO:0007669"/>
    <property type="project" value="InterPro"/>
</dbReference>
<dbReference type="Gene3D" id="3.40.50.300">
    <property type="entry name" value="P-loop containing nucleotide triphosphate hydrolases"/>
    <property type="match status" value="1"/>
</dbReference>
<accession>A0AAC8YU68</accession>
<keyword evidence="12" id="KW-1185">Reference proteome</keyword>
<dbReference type="PANTHER" id="PTHR43869">
    <property type="entry name" value="GLYCINE BETAINE/PROLINE BETAINE TRANSPORT SYSTEM ATP-BINDING PROTEIN PROV"/>
    <property type="match status" value="1"/>
</dbReference>
<gene>
    <name evidence="9" type="ORF">AA2016_5551</name>
    <name evidence="10" type="ORF">FHS67_000573</name>
</gene>
<dbReference type="InterPro" id="IPR005892">
    <property type="entry name" value="Gly-betaine_transp_ATP-bd"/>
</dbReference>
<sequence length="414" mass="45191">MTVSDVKIQVDEVYKIFGSRPDDAMAALHAGAGKAEVLKKTGCIVGLRGIDFSIRRGETFVIMGLSGSGKSTLIRHFNRLIEPTAGRILVDGRNIMDMNARELLAFRRSGISMVFQRFGLLPHQTVLENTICGPILQGVDRREALTRGMEQLELVGLKGFEHRFPRQLSGGMQQRVGLARALATQADVLLMDEAFSALDPLIKSDMQEQLKQIQARLKKTIIFITHDLDEALHLGDRIAILKDGELRQVGTGEEILFRPADDYVERFVRKVDLSRALHANDAFAKVPVLAQAEATGGRAAALLRQHPAVIVTHGTEMRVVTSGEPDSAKRAACIDAAATLRQSFLLLADEDAVVVMDGGAPAGVLTRELAFKALCRSSGAAYLDHRQRPQVLDDVVKRSSNAADDRLGQGLCRA</sequence>
<comment type="catalytic activity">
    <reaction evidence="5">
        <text>a quaternary ammonium(out) + ATP + H2O = a quaternary ammonium(in) + ADP + phosphate + H(+)</text>
        <dbReference type="Rhea" id="RHEA:11036"/>
        <dbReference type="ChEBI" id="CHEBI:15377"/>
        <dbReference type="ChEBI" id="CHEBI:15378"/>
        <dbReference type="ChEBI" id="CHEBI:30616"/>
        <dbReference type="ChEBI" id="CHEBI:35267"/>
        <dbReference type="ChEBI" id="CHEBI:43474"/>
        <dbReference type="ChEBI" id="CHEBI:456216"/>
        <dbReference type="EC" id="7.6.2.9"/>
    </reaction>
    <physiologicalReaction direction="left-to-right" evidence="5">
        <dbReference type="Rhea" id="RHEA:11037"/>
    </physiologicalReaction>
</comment>
<keyword evidence="4 7" id="KW-0067">ATP-binding</keyword>
<protein>
    <recommendedName>
        <fullName evidence="7">Quaternary amine transport ATP-binding protein</fullName>
        <ecNumber evidence="7">7.6.2.9</ecNumber>
    </recommendedName>
</protein>
<dbReference type="InterPro" id="IPR051921">
    <property type="entry name" value="ABC_osmolyte_uptake_ATP-bind"/>
</dbReference>
<dbReference type="GO" id="GO:0005886">
    <property type="term" value="C:plasma membrane"/>
    <property type="evidence" value="ECO:0007669"/>
    <property type="project" value="UniProtKB-SubCell"/>
</dbReference>
<evidence type="ECO:0000256" key="7">
    <source>
        <dbReference type="RuleBase" id="RU369116"/>
    </source>
</evidence>
<dbReference type="EMBL" id="JACICB010000002">
    <property type="protein sequence ID" value="MBB3704270.1"/>
    <property type="molecule type" value="Genomic_DNA"/>
</dbReference>
<dbReference type="CDD" id="cd03294">
    <property type="entry name" value="ABC_Pro_Gly_Betaine"/>
    <property type="match status" value="1"/>
</dbReference>
<evidence type="ECO:0000313" key="12">
    <source>
        <dbReference type="Proteomes" id="UP000577697"/>
    </source>
</evidence>
<dbReference type="Proteomes" id="UP000075755">
    <property type="component" value="Plasmid pAA01"/>
</dbReference>
<dbReference type="GO" id="GO:0016887">
    <property type="term" value="F:ATP hydrolysis activity"/>
    <property type="evidence" value="ECO:0007669"/>
    <property type="project" value="UniProtKB-UniRule"/>
</dbReference>
<reference evidence="9 11" key="1">
    <citation type="submission" date="2016-03" db="EMBL/GenBank/DDBJ databases">
        <title>Complete genome of Aminobacter aminovorans KCTC 2477.</title>
        <authorList>
            <person name="Kim K.M."/>
        </authorList>
    </citation>
    <scope>NUCLEOTIDE SEQUENCE [LARGE SCALE GENOMIC DNA]</scope>
    <source>
        <strain evidence="9 11">KCTC 2477</strain>
        <plasmid evidence="9 11">pAA01</plasmid>
    </source>
</reference>
<dbReference type="SUPFAM" id="SSF52540">
    <property type="entry name" value="P-loop containing nucleoside triphosphate hydrolases"/>
    <property type="match status" value="1"/>
</dbReference>
<dbReference type="GO" id="GO:0006970">
    <property type="term" value="P:response to osmotic stress"/>
    <property type="evidence" value="ECO:0007669"/>
    <property type="project" value="UniProtKB-ARBA"/>
</dbReference>
<dbReference type="PANTHER" id="PTHR43869:SF1">
    <property type="entry name" value="GLYCINE BETAINE_PROLINE BETAINE TRANSPORT SYSTEM ATP-BINDING PROTEIN PROV"/>
    <property type="match status" value="1"/>
</dbReference>
<comment type="similarity">
    <text evidence="1 7">Belongs to the ABC transporter superfamily.</text>
</comment>
<evidence type="ECO:0000256" key="5">
    <source>
        <dbReference type="ARBA" id="ARBA00051811"/>
    </source>
</evidence>
<dbReference type="GO" id="GO:0005524">
    <property type="term" value="F:ATP binding"/>
    <property type="evidence" value="ECO:0007669"/>
    <property type="project" value="UniProtKB-UniRule"/>
</dbReference>
<dbReference type="InterPro" id="IPR017871">
    <property type="entry name" value="ABC_transporter-like_CS"/>
</dbReference>
<evidence type="ECO:0000256" key="2">
    <source>
        <dbReference type="ARBA" id="ARBA00022448"/>
    </source>
</evidence>
<reference evidence="10 12" key="2">
    <citation type="submission" date="2020-08" db="EMBL/GenBank/DDBJ databases">
        <title>Genomic Encyclopedia of Type Strains, Phase IV (KMG-IV): sequencing the most valuable type-strain genomes for metagenomic binning, comparative biology and taxonomic classification.</title>
        <authorList>
            <person name="Goeker M."/>
        </authorList>
    </citation>
    <scope>NUCLEOTIDE SEQUENCE [LARGE SCALE GENOMIC DNA]</scope>
    <source>
        <strain evidence="10 12">DSM 10368</strain>
    </source>
</reference>
<dbReference type="InterPro" id="IPR027417">
    <property type="entry name" value="P-loop_NTPase"/>
</dbReference>
<dbReference type="GO" id="GO:0006865">
    <property type="term" value="P:amino acid transport"/>
    <property type="evidence" value="ECO:0007669"/>
    <property type="project" value="UniProtKB-UniRule"/>
</dbReference>
<dbReference type="FunFam" id="3.40.50.300:FF:000201">
    <property type="entry name" value="Glycine betaine/L-proline ABC transporter ATP-binding protein"/>
    <property type="match status" value="1"/>
</dbReference>
<dbReference type="GO" id="GO:0015418">
    <property type="term" value="F:ABC-type quaternary ammonium compound transporting activity"/>
    <property type="evidence" value="ECO:0007669"/>
    <property type="project" value="UniProtKB-EC"/>
</dbReference>
<proteinExistence type="inferred from homology"/>
<dbReference type="SMART" id="SM00382">
    <property type="entry name" value="AAA"/>
    <property type="match status" value="1"/>
</dbReference>
<comment type="subcellular location">
    <subcellularLocation>
        <location evidence="7">Cell inner membrane</location>
        <topology evidence="7">Peripheral membrane protein</topology>
    </subcellularLocation>
</comment>
<evidence type="ECO:0000313" key="9">
    <source>
        <dbReference type="EMBL" id="AMS44456.1"/>
    </source>
</evidence>
<dbReference type="NCBIfam" id="TIGR01186">
    <property type="entry name" value="proV"/>
    <property type="match status" value="1"/>
</dbReference>
<comment type="subunit">
    <text evidence="6">The complex is probably composed of two ATP-binding proteins (TmoW), two transmembrane proteins (TmoV) and a solute-binding protein (TmoX).</text>
</comment>